<dbReference type="GO" id="GO:0005829">
    <property type="term" value="C:cytosol"/>
    <property type="evidence" value="ECO:0007669"/>
    <property type="project" value="TreeGrafter"/>
</dbReference>
<dbReference type="InterPro" id="IPR008271">
    <property type="entry name" value="Ser/Thr_kinase_AS"/>
</dbReference>
<keyword evidence="2" id="KW-0547">Nucleotide-binding</keyword>
<keyword evidence="5" id="KW-0472">Membrane</keyword>
<dbReference type="Proteomes" id="UP000039865">
    <property type="component" value="Unassembled WGS sequence"/>
</dbReference>
<dbReference type="AlphaFoldDB" id="A0A078ARK1"/>
<evidence type="ECO:0000256" key="4">
    <source>
        <dbReference type="ARBA" id="ARBA00022840"/>
    </source>
</evidence>
<proteinExistence type="predicted"/>
<dbReference type="OMA" id="KERAFPH"/>
<dbReference type="Gene3D" id="1.10.510.10">
    <property type="entry name" value="Transferase(Phosphotransferase) domain 1"/>
    <property type="match status" value="2"/>
</dbReference>
<dbReference type="InParanoid" id="A0A078ARK1"/>
<dbReference type="PROSITE" id="PS50011">
    <property type="entry name" value="PROTEIN_KINASE_DOM"/>
    <property type="match status" value="1"/>
</dbReference>
<dbReference type="GO" id="GO:0010506">
    <property type="term" value="P:regulation of autophagy"/>
    <property type="evidence" value="ECO:0007669"/>
    <property type="project" value="InterPro"/>
</dbReference>
<dbReference type="GO" id="GO:0005776">
    <property type="term" value="C:autophagosome"/>
    <property type="evidence" value="ECO:0007669"/>
    <property type="project" value="TreeGrafter"/>
</dbReference>
<evidence type="ECO:0000256" key="1">
    <source>
        <dbReference type="ARBA" id="ARBA00022679"/>
    </source>
</evidence>
<keyword evidence="3 7" id="KW-0418">Kinase</keyword>
<dbReference type="OrthoDB" id="40902at2759"/>
<reference evidence="7 8" key="1">
    <citation type="submission" date="2014-06" db="EMBL/GenBank/DDBJ databases">
        <authorList>
            <person name="Swart Estienne"/>
        </authorList>
    </citation>
    <scope>NUCLEOTIDE SEQUENCE [LARGE SCALE GENOMIC DNA]</scope>
    <source>
        <strain evidence="7 8">130c</strain>
    </source>
</reference>
<dbReference type="GO" id="GO:0000045">
    <property type="term" value="P:autophagosome assembly"/>
    <property type="evidence" value="ECO:0007669"/>
    <property type="project" value="TreeGrafter"/>
</dbReference>
<dbReference type="PANTHER" id="PTHR24348">
    <property type="entry name" value="SERINE/THREONINE-PROTEIN KINASE UNC-51-RELATED"/>
    <property type="match status" value="1"/>
</dbReference>
<protein>
    <submittedName>
        <fullName evidence="7">Protein kinase domain containing protein</fullName>
    </submittedName>
</protein>
<dbReference type="GO" id="GO:0000407">
    <property type="term" value="C:phagophore assembly site"/>
    <property type="evidence" value="ECO:0007669"/>
    <property type="project" value="TreeGrafter"/>
</dbReference>
<name>A0A078ARK1_STYLE</name>
<feature type="domain" description="Protein kinase" evidence="6">
    <location>
        <begin position="10"/>
        <end position="310"/>
    </location>
</feature>
<accession>A0A078ARK1</accession>
<keyword evidence="1" id="KW-0808">Transferase</keyword>
<evidence type="ECO:0000256" key="3">
    <source>
        <dbReference type="ARBA" id="ARBA00022777"/>
    </source>
</evidence>
<evidence type="ECO:0000259" key="6">
    <source>
        <dbReference type="PROSITE" id="PS50011"/>
    </source>
</evidence>
<keyword evidence="8" id="KW-1185">Reference proteome</keyword>
<dbReference type="SMART" id="SM00220">
    <property type="entry name" value="S_TKc"/>
    <property type="match status" value="1"/>
</dbReference>
<evidence type="ECO:0000313" key="8">
    <source>
        <dbReference type="Proteomes" id="UP000039865"/>
    </source>
</evidence>
<feature type="transmembrane region" description="Helical" evidence="5">
    <location>
        <begin position="477"/>
        <end position="494"/>
    </location>
</feature>
<evidence type="ECO:0000313" key="7">
    <source>
        <dbReference type="EMBL" id="CDW83478.1"/>
    </source>
</evidence>
<keyword evidence="4" id="KW-0067">ATP-binding</keyword>
<dbReference type="SUPFAM" id="SSF56112">
    <property type="entry name" value="Protein kinase-like (PK-like)"/>
    <property type="match status" value="1"/>
</dbReference>
<evidence type="ECO:0000256" key="5">
    <source>
        <dbReference type="SAM" id="Phobius"/>
    </source>
</evidence>
<dbReference type="EMBL" id="CCKQ01011882">
    <property type="protein sequence ID" value="CDW83478.1"/>
    <property type="molecule type" value="Genomic_DNA"/>
</dbReference>
<dbReference type="InterPro" id="IPR011009">
    <property type="entry name" value="Kinase-like_dom_sf"/>
</dbReference>
<keyword evidence="5" id="KW-1133">Transmembrane helix</keyword>
<dbReference type="Pfam" id="PF00069">
    <property type="entry name" value="Pkinase"/>
    <property type="match status" value="1"/>
</dbReference>
<dbReference type="InterPro" id="IPR045269">
    <property type="entry name" value="Atg1-like"/>
</dbReference>
<sequence>MQITKRIGDYYLCNEIGKGQFGSVHLVKKAIPQQENREDYEPNEVELLACKVIKLNSQHDISDLESECEILSKLSHPNIIKLHTVLKTKNNMYLITDFCDQGDLTAFVKKLYKHQTFYEPNQKHRVNENQSRYIISQILQGMKYLQQNNVVHRDIKMDNILVKKKWDSFIEINNRLKVRFEGGKDEKFDNLIKVEDFEFKVGDLGLAKSLTDQNQFTHTMCGTPVCMAPEVIQGNYYNLKVDVWSLGTLLFNLLTGTFPFKGKTIDELKENLKAGAYKIPRDVNVSIEYFLLNHPFLKSQRLDLLRQSNILEKGGMIGTNSDFQDPVRATIELNTRNSLNFYKIYNQYLAKKIDQRITRIRQQNHNLPHKRNQLPQLNQQPNKQQAVCLANELSPLNQNRIRSKLPAQLAKEQQLKGHLKSPIARNGVQVDLKEYRSPFQIKNNIFINNQLNNDLNNELLPREQKQKEYYPAFIDQITKLLMIIGVLLGILLIYS</sequence>
<evidence type="ECO:0000256" key="2">
    <source>
        <dbReference type="ARBA" id="ARBA00022741"/>
    </source>
</evidence>
<gene>
    <name evidence="7" type="primary">Contig19621.g20800</name>
    <name evidence="7" type="ORF">STYLEM_12525</name>
</gene>
<dbReference type="InterPro" id="IPR000719">
    <property type="entry name" value="Prot_kinase_dom"/>
</dbReference>
<dbReference type="PROSITE" id="PS00108">
    <property type="entry name" value="PROTEIN_KINASE_ST"/>
    <property type="match status" value="1"/>
</dbReference>
<dbReference type="PANTHER" id="PTHR24348:SF22">
    <property type="entry name" value="NON-SPECIFIC SERINE_THREONINE PROTEIN KINASE"/>
    <property type="match status" value="1"/>
</dbReference>
<dbReference type="GO" id="GO:0004674">
    <property type="term" value="F:protein serine/threonine kinase activity"/>
    <property type="evidence" value="ECO:0007669"/>
    <property type="project" value="InterPro"/>
</dbReference>
<keyword evidence="5" id="KW-0812">Transmembrane</keyword>
<organism evidence="7 8">
    <name type="scientific">Stylonychia lemnae</name>
    <name type="common">Ciliate</name>
    <dbReference type="NCBI Taxonomy" id="5949"/>
    <lineage>
        <taxon>Eukaryota</taxon>
        <taxon>Sar</taxon>
        <taxon>Alveolata</taxon>
        <taxon>Ciliophora</taxon>
        <taxon>Intramacronucleata</taxon>
        <taxon>Spirotrichea</taxon>
        <taxon>Stichotrichia</taxon>
        <taxon>Sporadotrichida</taxon>
        <taxon>Oxytrichidae</taxon>
        <taxon>Stylonychinae</taxon>
        <taxon>Stylonychia</taxon>
    </lineage>
</organism>
<dbReference type="GO" id="GO:0016020">
    <property type="term" value="C:membrane"/>
    <property type="evidence" value="ECO:0007669"/>
    <property type="project" value="TreeGrafter"/>
</dbReference>
<dbReference type="GO" id="GO:0005524">
    <property type="term" value="F:ATP binding"/>
    <property type="evidence" value="ECO:0007669"/>
    <property type="project" value="UniProtKB-KW"/>
</dbReference>